<evidence type="ECO:0000256" key="2">
    <source>
        <dbReference type="ARBA" id="ARBA00022803"/>
    </source>
</evidence>
<keyword evidence="2" id="KW-0802">TPR repeat</keyword>
<dbReference type="Gene3D" id="1.25.40.10">
    <property type="entry name" value="Tetratricopeptide repeat domain"/>
    <property type="match status" value="1"/>
</dbReference>
<evidence type="ECO:0000313" key="4">
    <source>
        <dbReference type="Proteomes" id="UP000635606"/>
    </source>
</evidence>
<name>A0A8J4A3D3_9ACTN</name>
<organism evidence="3 4">
    <name type="scientific">Virgisporangium ochraceum</name>
    <dbReference type="NCBI Taxonomy" id="65505"/>
    <lineage>
        <taxon>Bacteria</taxon>
        <taxon>Bacillati</taxon>
        <taxon>Actinomycetota</taxon>
        <taxon>Actinomycetes</taxon>
        <taxon>Micromonosporales</taxon>
        <taxon>Micromonosporaceae</taxon>
        <taxon>Virgisporangium</taxon>
    </lineage>
</organism>
<dbReference type="PANTHER" id="PTHR45641:SF19">
    <property type="entry name" value="NEPHROCYSTIN-3"/>
    <property type="match status" value="1"/>
</dbReference>
<dbReference type="RefSeq" id="WP_203933300.1">
    <property type="nucleotide sequence ID" value="NZ_BOPH01000115.1"/>
</dbReference>
<dbReference type="Proteomes" id="UP000635606">
    <property type="component" value="Unassembled WGS sequence"/>
</dbReference>
<evidence type="ECO:0008006" key="5">
    <source>
        <dbReference type="Google" id="ProtNLM"/>
    </source>
</evidence>
<dbReference type="SUPFAM" id="SSF48452">
    <property type="entry name" value="TPR-like"/>
    <property type="match status" value="1"/>
</dbReference>
<sequence length="182" mass="20654">MHVTPSSVQEMMLRNERAAGLLRRGMLDEAATEFAAIGDWCERAFGDRDERTLTSRNNLAATLFKQGRLEEAEAMYRRIVDAQGEHADGTAHNNLGTVLYHLGRVREAEPVLRTALRMHHHASGDDDPEATRAMENLARVLARLGHRAEARGLAEDYLRTHTRSHRVRPEQVEKVRRLLSEL</sequence>
<dbReference type="AlphaFoldDB" id="A0A8J4A3D3"/>
<gene>
    <name evidence="3" type="ORF">Voc01_083950</name>
</gene>
<dbReference type="Pfam" id="PF13424">
    <property type="entry name" value="TPR_12"/>
    <property type="match status" value="2"/>
</dbReference>
<reference evidence="3" key="1">
    <citation type="submission" date="2021-01" db="EMBL/GenBank/DDBJ databases">
        <title>Whole genome shotgun sequence of Virgisporangium ochraceum NBRC 16418.</title>
        <authorList>
            <person name="Komaki H."/>
            <person name="Tamura T."/>
        </authorList>
    </citation>
    <scope>NUCLEOTIDE SEQUENCE</scope>
    <source>
        <strain evidence="3">NBRC 16418</strain>
    </source>
</reference>
<dbReference type="EMBL" id="BOPH01000115">
    <property type="protein sequence ID" value="GIJ73478.1"/>
    <property type="molecule type" value="Genomic_DNA"/>
</dbReference>
<accession>A0A8J4A3D3</accession>
<keyword evidence="4" id="KW-1185">Reference proteome</keyword>
<dbReference type="InterPro" id="IPR011990">
    <property type="entry name" value="TPR-like_helical_dom_sf"/>
</dbReference>
<proteinExistence type="predicted"/>
<protein>
    <recommendedName>
        <fullName evidence="5">Tetratricopeptide repeat protein</fullName>
    </recommendedName>
</protein>
<dbReference type="PANTHER" id="PTHR45641">
    <property type="entry name" value="TETRATRICOPEPTIDE REPEAT PROTEIN (AFU_ORTHOLOGUE AFUA_6G03870)"/>
    <property type="match status" value="1"/>
</dbReference>
<evidence type="ECO:0000256" key="1">
    <source>
        <dbReference type="ARBA" id="ARBA00022737"/>
    </source>
</evidence>
<evidence type="ECO:0000313" key="3">
    <source>
        <dbReference type="EMBL" id="GIJ73478.1"/>
    </source>
</evidence>
<comment type="caution">
    <text evidence="3">The sequence shown here is derived from an EMBL/GenBank/DDBJ whole genome shotgun (WGS) entry which is preliminary data.</text>
</comment>
<dbReference type="SMART" id="SM00028">
    <property type="entry name" value="TPR"/>
    <property type="match status" value="2"/>
</dbReference>
<keyword evidence="1" id="KW-0677">Repeat</keyword>
<dbReference type="InterPro" id="IPR019734">
    <property type="entry name" value="TPR_rpt"/>
</dbReference>